<reference evidence="1 2" key="1">
    <citation type="journal article" date="2013" name="Antonie Van Leeuwenhoek">
        <title>Paracoccus zhejiangensis sp. nov., isolated from activated sludge in wastewater-treatment system.</title>
        <authorList>
            <person name="Wu Z.G."/>
            <person name="Zhang D.F."/>
            <person name="Liu Y.L."/>
            <person name="Wang F."/>
            <person name="Jiang X."/>
            <person name="Li C."/>
            <person name="Li S.P."/>
            <person name="Hong Q."/>
            <person name="Li W.J."/>
        </authorList>
    </citation>
    <scope>NUCLEOTIDE SEQUENCE [LARGE SCALE GENOMIC DNA]</scope>
    <source>
        <strain evidence="1 2">J6</strain>
        <plasmid evidence="2">Plasmid ppz03</plasmid>
    </source>
</reference>
<dbReference type="RefSeq" id="WP_101754887.1">
    <property type="nucleotide sequence ID" value="NZ_CP025433.1"/>
</dbReference>
<dbReference type="AlphaFoldDB" id="A0A2H5F5X7"/>
<dbReference type="KEGG" id="pzh:CX676_21775"/>
<accession>A0A2H5F5X7</accession>
<keyword evidence="2" id="KW-1185">Reference proteome</keyword>
<name>A0A2H5F5X7_9RHOB</name>
<sequence>MFRATIISTIFAVGAFQVSADPTNDYDLSILPADVAARVIEMQKHGDRFEATIRAIFVEAMKPDWTFEDSGQESADITVADQKD</sequence>
<dbReference type="Proteomes" id="UP000234530">
    <property type="component" value="Plasmid pPZ03"/>
</dbReference>
<evidence type="ECO:0000313" key="2">
    <source>
        <dbReference type="Proteomes" id="UP000234530"/>
    </source>
</evidence>
<keyword evidence="1" id="KW-0614">Plasmid</keyword>
<dbReference type="EMBL" id="CP025433">
    <property type="protein sequence ID" value="AUH66934.1"/>
    <property type="molecule type" value="Genomic_DNA"/>
</dbReference>
<gene>
    <name evidence="1" type="ORF">CX676_21775</name>
</gene>
<evidence type="ECO:0000313" key="1">
    <source>
        <dbReference type="EMBL" id="AUH66934.1"/>
    </source>
</evidence>
<dbReference type="OrthoDB" id="9887984at2"/>
<organism evidence="1 2">
    <name type="scientific">Paracoccus zhejiangensis</name>
    <dbReference type="NCBI Taxonomy" id="1077935"/>
    <lineage>
        <taxon>Bacteria</taxon>
        <taxon>Pseudomonadati</taxon>
        <taxon>Pseudomonadota</taxon>
        <taxon>Alphaproteobacteria</taxon>
        <taxon>Rhodobacterales</taxon>
        <taxon>Paracoccaceae</taxon>
        <taxon>Paracoccus</taxon>
    </lineage>
</organism>
<geneLocation type="plasmid" evidence="2">
    <name>ppz03</name>
</geneLocation>
<protein>
    <submittedName>
        <fullName evidence="1">Uncharacterized protein</fullName>
    </submittedName>
</protein>
<proteinExistence type="predicted"/>